<dbReference type="Proteomes" id="UP001500518">
    <property type="component" value="Unassembled WGS sequence"/>
</dbReference>
<gene>
    <name evidence="4 7" type="primary">prmC</name>
    <name evidence="7" type="ORF">GCM10023208_02970</name>
</gene>
<dbReference type="PANTHER" id="PTHR18895">
    <property type="entry name" value="HEMK METHYLTRANSFERASE"/>
    <property type="match status" value="1"/>
</dbReference>
<feature type="binding site" evidence="4">
    <location>
        <position position="137"/>
    </location>
    <ligand>
        <name>S-adenosyl-L-methionine</name>
        <dbReference type="ChEBI" id="CHEBI:59789"/>
    </ligand>
</feature>
<dbReference type="EMBL" id="BAABHV010000001">
    <property type="protein sequence ID" value="GAA5046999.1"/>
    <property type="molecule type" value="Genomic_DNA"/>
</dbReference>
<dbReference type="InterPro" id="IPR025714">
    <property type="entry name" value="Methyltranfer_dom"/>
</dbReference>
<proteinExistence type="inferred from homology"/>
<accession>A0ABP9K0A3</accession>
<keyword evidence="1 4" id="KW-0489">Methyltransferase</keyword>
<dbReference type="NCBIfam" id="TIGR00536">
    <property type="entry name" value="hemK_fam"/>
    <property type="match status" value="1"/>
</dbReference>
<dbReference type="PANTHER" id="PTHR18895:SF74">
    <property type="entry name" value="MTRF1L RELEASE FACTOR GLUTAMINE METHYLTRANSFERASE"/>
    <property type="match status" value="1"/>
</dbReference>
<feature type="domain" description="Release factor glutamine methyltransferase N-terminal" evidence="6">
    <location>
        <begin position="5"/>
        <end position="71"/>
    </location>
</feature>
<comment type="caution">
    <text evidence="7">The sequence shown here is derived from an EMBL/GenBank/DDBJ whole genome shotgun (WGS) entry which is preliminary data.</text>
</comment>
<evidence type="ECO:0000313" key="8">
    <source>
        <dbReference type="Proteomes" id="UP001500518"/>
    </source>
</evidence>
<dbReference type="Gene3D" id="1.10.8.10">
    <property type="entry name" value="DNA helicase RuvA subunit, C-terminal domain"/>
    <property type="match status" value="1"/>
</dbReference>
<dbReference type="EC" id="2.1.1.297" evidence="4"/>
<feature type="domain" description="Methyltransferase" evidence="5">
    <location>
        <begin position="107"/>
        <end position="184"/>
    </location>
</feature>
<reference evidence="8" key="1">
    <citation type="journal article" date="2019" name="Int. J. Syst. Evol. Microbiol.">
        <title>The Global Catalogue of Microorganisms (GCM) 10K type strain sequencing project: providing services to taxonomists for standard genome sequencing and annotation.</title>
        <authorList>
            <consortium name="The Broad Institute Genomics Platform"/>
            <consortium name="The Broad Institute Genome Sequencing Center for Infectious Disease"/>
            <person name="Wu L."/>
            <person name="Ma J."/>
        </authorList>
    </citation>
    <scope>NUCLEOTIDE SEQUENCE [LARGE SCALE GENOMIC DNA]</scope>
    <source>
        <strain evidence="8">JCM 18014</strain>
    </source>
</reference>
<name>A0ABP9K0A3_9SPHN</name>
<dbReference type="PROSITE" id="PS00092">
    <property type="entry name" value="N6_MTASE"/>
    <property type="match status" value="1"/>
</dbReference>
<evidence type="ECO:0000256" key="3">
    <source>
        <dbReference type="ARBA" id="ARBA00022691"/>
    </source>
</evidence>
<feature type="binding site" evidence="4">
    <location>
        <begin position="184"/>
        <end position="187"/>
    </location>
    <ligand>
        <name>substrate</name>
    </ligand>
</feature>
<comment type="similarity">
    <text evidence="4">Belongs to the protein N5-glutamine methyltransferase family. PrmC subfamily.</text>
</comment>
<dbReference type="HAMAP" id="MF_02126">
    <property type="entry name" value="RF_methyltr_PrmC"/>
    <property type="match status" value="1"/>
</dbReference>
<dbReference type="GO" id="GO:0032259">
    <property type="term" value="P:methylation"/>
    <property type="evidence" value="ECO:0007669"/>
    <property type="project" value="UniProtKB-KW"/>
</dbReference>
<feature type="binding site" evidence="4">
    <location>
        <position position="184"/>
    </location>
    <ligand>
        <name>S-adenosyl-L-methionine</name>
        <dbReference type="ChEBI" id="CHEBI:59789"/>
    </ligand>
</feature>
<keyword evidence="3 4" id="KW-0949">S-adenosyl-L-methionine</keyword>
<feature type="binding site" evidence="4">
    <location>
        <begin position="114"/>
        <end position="118"/>
    </location>
    <ligand>
        <name>S-adenosyl-L-methionine</name>
        <dbReference type="ChEBI" id="CHEBI:59789"/>
    </ligand>
</feature>
<evidence type="ECO:0000256" key="2">
    <source>
        <dbReference type="ARBA" id="ARBA00022679"/>
    </source>
</evidence>
<dbReference type="GO" id="GO:0008168">
    <property type="term" value="F:methyltransferase activity"/>
    <property type="evidence" value="ECO:0007669"/>
    <property type="project" value="UniProtKB-KW"/>
</dbReference>
<evidence type="ECO:0000256" key="1">
    <source>
        <dbReference type="ARBA" id="ARBA00022603"/>
    </source>
</evidence>
<dbReference type="Pfam" id="PF17827">
    <property type="entry name" value="PrmC_N"/>
    <property type="match status" value="1"/>
</dbReference>
<feature type="binding site" evidence="4">
    <location>
        <position position="166"/>
    </location>
    <ligand>
        <name>S-adenosyl-L-methionine</name>
        <dbReference type="ChEBI" id="CHEBI:59789"/>
    </ligand>
</feature>
<evidence type="ECO:0000259" key="6">
    <source>
        <dbReference type="Pfam" id="PF17827"/>
    </source>
</evidence>
<dbReference type="InterPro" id="IPR040758">
    <property type="entry name" value="PrmC_N"/>
</dbReference>
<dbReference type="RefSeq" id="WP_346031362.1">
    <property type="nucleotide sequence ID" value="NZ_BAABHV010000001.1"/>
</dbReference>
<dbReference type="InterPro" id="IPR004556">
    <property type="entry name" value="HemK-like"/>
</dbReference>
<protein>
    <recommendedName>
        <fullName evidence="4">Release factor glutamine methyltransferase</fullName>
        <shortName evidence="4">RF MTase</shortName>
        <ecNumber evidence="4">2.1.1.297</ecNumber>
    </recommendedName>
    <alternativeName>
        <fullName evidence="4">N5-glutamine methyltransferase PrmC</fullName>
    </alternativeName>
    <alternativeName>
        <fullName evidence="4">Protein-(glutamine-N5) MTase PrmC</fullName>
    </alternativeName>
    <alternativeName>
        <fullName evidence="4">Protein-glutamine N-methyltransferase PrmC</fullName>
    </alternativeName>
</protein>
<dbReference type="Gene3D" id="3.40.50.150">
    <property type="entry name" value="Vaccinia Virus protein VP39"/>
    <property type="match status" value="1"/>
</dbReference>
<dbReference type="InterPro" id="IPR019874">
    <property type="entry name" value="RF_methyltr_PrmC"/>
</dbReference>
<dbReference type="InterPro" id="IPR029063">
    <property type="entry name" value="SAM-dependent_MTases_sf"/>
</dbReference>
<keyword evidence="2 4" id="KW-0808">Transferase</keyword>
<dbReference type="InterPro" id="IPR050320">
    <property type="entry name" value="N5-glutamine_MTase"/>
</dbReference>
<dbReference type="CDD" id="cd02440">
    <property type="entry name" value="AdoMet_MTases"/>
    <property type="match status" value="1"/>
</dbReference>
<comment type="function">
    <text evidence="4">Methylates the class 1 translation termination release factors RF1/PrfA and RF2/PrfB on the glutamine residue of the universally conserved GGQ motif.</text>
</comment>
<comment type="catalytic activity">
    <reaction evidence="4">
        <text>L-glutaminyl-[peptide chain release factor] + S-adenosyl-L-methionine = N(5)-methyl-L-glutaminyl-[peptide chain release factor] + S-adenosyl-L-homocysteine + H(+)</text>
        <dbReference type="Rhea" id="RHEA:42896"/>
        <dbReference type="Rhea" id="RHEA-COMP:10271"/>
        <dbReference type="Rhea" id="RHEA-COMP:10272"/>
        <dbReference type="ChEBI" id="CHEBI:15378"/>
        <dbReference type="ChEBI" id="CHEBI:30011"/>
        <dbReference type="ChEBI" id="CHEBI:57856"/>
        <dbReference type="ChEBI" id="CHEBI:59789"/>
        <dbReference type="ChEBI" id="CHEBI:61891"/>
        <dbReference type="EC" id="2.1.1.297"/>
    </reaction>
</comment>
<evidence type="ECO:0000259" key="5">
    <source>
        <dbReference type="Pfam" id="PF13847"/>
    </source>
</evidence>
<dbReference type="Pfam" id="PF13847">
    <property type="entry name" value="Methyltransf_31"/>
    <property type="match status" value="1"/>
</dbReference>
<keyword evidence="8" id="KW-1185">Reference proteome</keyword>
<evidence type="ECO:0000313" key="7">
    <source>
        <dbReference type="EMBL" id="GAA5046999.1"/>
    </source>
</evidence>
<dbReference type="NCBIfam" id="TIGR03534">
    <property type="entry name" value="RF_mod_PrmC"/>
    <property type="match status" value="1"/>
</dbReference>
<evidence type="ECO:0000256" key="4">
    <source>
        <dbReference type="HAMAP-Rule" id="MF_02126"/>
    </source>
</evidence>
<organism evidence="7 8">
    <name type="scientific">Erythrobacter westpacificensis</name>
    <dbReference type="NCBI Taxonomy" id="1055231"/>
    <lineage>
        <taxon>Bacteria</taxon>
        <taxon>Pseudomonadati</taxon>
        <taxon>Pseudomonadota</taxon>
        <taxon>Alphaproteobacteria</taxon>
        <taxon>Sphingomonadales</taxon>
        <taxon>Erythrobacteraceae</taxon>
        <taxon>Erythrobacter/Porphyrobacter group</taxon>
        <taxon>Erythrobacter</taxon>
    </lineage>
</organism>
<dbReference type="InterPro" id="IPR002052">
    <property type="entry name" value="DNA_methylase_N6_adenine_CS"/>
</dbReference>
<sequence>MTVAEAIRKAVQRLAATSDTARLDAELLMAHALGCSRSDVLLRHMQGDAPAAFAALVDRRATREPVAYILGTQEFYGLDLAVSPAVLIPRGDSEAIVRAALAAAPEAKRALDLGTGSGALLLAVLSELPLAQGVGIDASAAALEIARRNADSLGLADRAVMQAGDWTRPGWADDLGLFDLVIANPPYVEDDARLDPDVRDYEPASALFSGPEGLDDYRIIIPQLPGLLTETGVAVLEIGATQASEVTEIAREHGFTATAHRDLGGRDRALELRLTLGKGESSS</sequence>
<dbReference type="SUPFAM" id="SSF53335">
    <property type="entry name" value="S-adenosyl-L-methionine-dependent methyltransferases"/>
    <property type="match status" value="1"/>
</dbReference>